<dbReference type="InterPro" id="IPR001254">
    <property type="entry name" value="Trypsin_dom"/>
</dbReference>
<evidence type="ECO:0000256" key="1">
    <source>
        <dbReference type="SAM" id="SignalP"/>
    </source>
</evidence>
<dbReference type="InterPro" id="IPR018114">
    <property type="entry name" value="TRYPSIN_HIS"/>
</dbReference>
<dbReference type="PRINTS" id="PR00722">
    <property type="entry name" value="CHYMOTRYPSIN"/>
</dbReference>
<keyword evidence="1" id="KW-0732">Signal</keyword>
<dbReference type="InterPro" id="IPR043504">
    <property type="entry name" value="Peptidase_S1_PA_chymotrypsin"/>
</dbReference>
<feature type="signal peptide" evidence="1">
    <location>
        <begin position="1"/>
        <end position="19"/>
    </location>
</feature>
<reference evidence="3" key="1">
    <citation type="submission" date="2015-09" db="EMBL/GenBank/DDBJ databases">
        <title>De novo assembly of Pectinophora gossypiella (Pink Bollworm) gut transcriptome.</title>
        <authorList>
            <person name="Tassone E.E."/>
        </authorList>
    </citation>
    <scope>NUCLEOTIDE SEQUENCE</scope>
</reference>
<evidence type="ECO:0000313" key="3">
    <source>
        <dbReference type="EMBL" id="JAT86694.1"/>
    </source>
</evidence>
<dbReference type="SUPFAM" id="SSF50494">
    <property type="entry name" value="Trypsin-like serine proteases"/>
    <property type="match status" value="1"/>
</dbReference>
<proteinExistence type="predicted"/>
<sequence length="286" mass="30429">MRLIKLLLTFLPLVFSASGNELTARNYHGRVGIPKAEELRKAELLSASRIVGGTEVPEDTPIAHQAGIIIILTTGWTSVCGGALVSESKVLTAAHCWDDGTNQARLFTVVLGSTRLFTDGLRLVTTKVDTHPSWNTADWIYDIAMVTIPTIEFTNNIQPIPLPTMEDANRDFSGLAAVVSGYGKTSNAQNSIPITTSLYRTTVTVIPDSDCQVDDFSTHAGQLCTSGEGVVGTCDGDGGSPLTVVVDNSEILIGLVSFSLGQGCETGLPSVYSRVPAFLGWIEANL</sequence>
<dbReference type="SMART" id="SM00020">
    <property type="entry name" value="Tryp_SPc"/>
    <property type="match status" value="1"/>
</dbReference>
<dbReference type="Gene3D" id="2.40.10.10">
    <property type="entry name" value="Trypsin-like serine proteases"/>
    <property type="match status" value="2"/>
</dbReference>
<dbReference type="InterPro" id="IPR009003">
    <property type="entry name" value="Peptidase_S1_PA"/>
</dbReference>
<dbReference type="CDD" id="cd00190">
    <property type="entry name" value="Tryp_SPc"/>
    <property type="match status" value="1"/>
</dbReference>
<dbReference type="InterPro" id="IPR051333">
    <property type="entry name" value="CLIP_Serine_Protease"/>
</dbReference>
<dbReference type="EMBL" id="GDQN01004360">
    <property type="protein sequence ID" value="JAT86694.1"/>
    <property type="molecule type" value="Transcribed_RNA"/>
</dbReference>
<dbReference type="InterPro" id="IPR001314">
    <property type="entry name" value="Peptidase_S1A"/>
</dbReference>
<organism evidence="3">
    <name type="scientific">Pectinophora gossypiella</name>
    <name type="common">Cotton pink bollworm</name>
    <name type="synonym">Depressaria gossypiella</name>
    <dbReference type="NCBI Taxonomy" id="13191"/>
    <lineage>
        <taxon>Eukaryota</taxon>
        <taxon>Metazoa</taxon>
        <taxon>Ecdysozoa</taxon>
        <taxon>Arthropoda</taxon>
        <taxon>Hexapoda</taxon>
        <taxon>Insecta</taxon>
        <taxon>Pterygota</taxon>
        <taxon>Neoptera</taxon>
        <taxon>Endopterygota</taxon>
        <taxon>Lepidoptera</taxon>
        <taxon>Glossata</taxon>
        <taxon>Ditrysia</taxon>
        <taxon>Gelechioidea</taxon>
        <taxon>Gelechiidae</taxon>
        <taxon>Apatetrinae</taxon>
        <taxon>Pectinophora</taxon>
    </lineage>
</organism>
<accession>A0A1E1WI80</accession>
<feature type="chain" id="PRO_5009115521" description="Peptidase S1 domain-containing protein" evidence="1">
    <location>
        <begin position="20"/>
        <end position="286"/>
    </location>
</feature>
<dbReference type="PANTHER" id="PTHR24260">
    <property type="match status" value="1"/>
</dbReference>
<dbReference type="GO" id="GO:0006508">
    <property type="term" value="P:proteolysis"/>
    <property type="evidence" value="ECO:0007669"/>
    <property type="project" value="InterPro"/>
</dbReference>
<protein>
    <recommendedName>
        <fullName evidence="2">Peptidase S1 domain-containing protein</fullName>
    </recommendedName>
</protein>
<dbReference type="AlphaFoldDB" id="A0A1E1WI80"/>
<feature type="domain" description="Peptidase S1" evidence="2">
    <location>
        <begin position="50"/>
        <end position="286"/>
    </location>
</feature>
<dbReference type="PROSITE" id="PS50240">
    <property type="entry name" value="TRYPSIN_DOM"/>
    <property type="match status" value="1"/>
</dbReference>
<dbReference type="GO" id="GO:0004252">
    <property type="term" value="F:serine-type endopeptidase activity"/>
    <property type="evidence" value="ECO:0007669"/>
    <property type="project" value="InterPro"/>
</dbReference>
<dbReference type="Pfam" id="PF00089">
    <property type="entry name" value="Trypsin"/>
    <property type="match status" value="1"/>
</dbReference>
<evidence type="ECO:0000259" key="2">
    <source>
        <dbReference type="PROSITE" id="PS50240"/>
    </source>
</evidence>
<dbReference type="PANTHER" id="PTHR24260:SF136">
    <property type="entry name" value="GH08193P-RELATED"/>
    <property type="match status" value="1"/>
</dbReference>
<name>A0A1E1WI80_PECGO</name>
<dbReference type="OrthoDB" id="5565075at2759"/>
<dbReference type="PROSITE" id="PS00134">
    <property type="entry name" value="TRYPSIN_HIS"/>
    <property type="match status" value="1"/>
</dbReference>
<gene>
    <name evidence="3" type="ORF">g.15615</name>
</gene>